<name>A0ACC2ZUJ1_9EURO</name>
<protein>
    <submittedName>
        <fullName evidence="1">Uncharacterized protein</fullName>
    </submittedName>
</protein>
<dbReference type="Proteomes" id="UP001172386">
    <property type="component" value="Unassembled WGS sequence"/>
</dbReference>
<evidence type="ECO:0000313" key="1">
    <source>
        <dbReference type="EMBL" id="KAJ9651223.1"/>
    </source>
</evidence>
<organism evidence="1 2">
    <name type="scientific">Neophaeococcomyces mojaviensis</name>
    <dbReference type="NCBI Taxonomy" id="3383035"/>
    <lineage>
        <taxon>Eukaryota</taxon>
        <taxon>Fungi</taxon>
        <taxon>Dikarya</taxon>
        <taxon>Ascomycota</taxon>
        <taxon>Pezizomycotina</taxon>
        <taxon>Eurotiomycetes</taxon>
        <taxon>Chaetothyriomycetidae</taxon>
        <taxon>Chaetothyriales</taxon>
        <taxon>Chaetothyriales incertae sedis</taxon>
        <taxon>Neophaeococcomyces</taxon>
    </lineage>
</organism>
<proteinExistence type="predicted"/>
<gene>
    <name evidence="1" type="ORF">H2198_009478</name>
</gene>
<comment type="caution">
    <text evidence="1">The sequence shown here is derived from an EMBL/GenBank/DDBJ whole genome shotgun (WGS) entry which is preliminary data.</text>
</comment>
<dbReference type="EMBL" id="JAPDRQ010000271">
    <property type="protein sequence ID" value="KAJ9651223.1"/>
    <property type="molecule type" value="Genomic_DNA"/>
</dbReference>
<sequence length="206" mass="23750">MDDPIREDTTDESSCANPPTYRLSDDGETIESVDNDKVMDMTPIVRIQKLRTYSLRTAFRQAIAWCSLSPGYQRYESIFQNIAELCRELYGSNNEFELRVESPVKPLGMVVGQTVKRSEFRRFDVTASIVRRDRFGKPLPPELETVMSADIKDWRCFGSRKLTNEIRLKAVETLQKSLLEEKTRRVWKAQNLTEGEGGIEVKYGKQ</sequence>
<accession>A0ACC2ZUJ1</accession>
<reference evidence="1" key="1">
    <citation type="submission" date="2022-10" db="EMBL/GenBank/DDBJ databases">
        <title>Culturing micro-colonial fungi from biological soil crusts in the Mojave desert and describing Neophaeococcomyces mojavensis, and introducing the new genera and species Taxawa tesnikishii.</title>
        <authorList>
            <person name="Kurbessoian T."/>
            <person name="Stajich J.E."/>
        </authorList>
    </citation>
    <scope>NUCLEOTIDE SEQUENCE</scope>
    <source>
        <strain evidence="1">JES_112</strain>
    </source>
</reference>
<evidence type="ECO:0000313" key="2">
    <source>
        <dbReference type="Proteomes" id="UP001172386"/>
    </source>
</evidence>
<keyword evidence="2" id="KW-1185">Reference proteome</keyword>